<evidence type="ECO:0000313" key="2">
    <source>
        <dbReference type="Proteomes" id="UP000810171"/>
    </source>
</evidence>
<dbReference type="RefSeq" id="WP_209288214.1">
    <property type="nucleotide sequence ID" value="NZ_JACVEW010000020.1"/>
</dbReference>
<accession>A0ABS3ZD79</accession>
<protein>
    <submittedName>
        <fullName evidence="1">YdbH domain-containing protein</fullName>
    </submittedName>
</protein>
<comment type="caution">
    <text evidence="1">The sequence shown here is derived from an EMBL/GenBank/DDBJ whole genome shotgun (WGS) entry which is preliminary data.</text>
</comment>
<keyword evidence="2" id="KW-1185">Reference proteome</keyword>
<name>A0ABS3ZD79_9GAMM</name>
<organism evidence="1 2">
    <name type="scientific">Marinobacterium alkalitolerans</name>
    <dbReference type="NCBI Taxonomy" id="1542925"/>
    <lineage>
        <taxon>Bacteria</taxon>
        <taxon>Pseudomonadati</taxon>
        <taxon>Pseudomonadota</taxon>
        <taxon>Gammaproteobacteria</taxon>
        <taxon>Oceanospirillales</taxon>
        <taxon>Oceanospirillaceae</taxon>
        <taxon>Marinobacterium</taxon>
    </lineage>
</organism>
<sequence length="683" mass="75630">MRKGLTLLYVLLALLPLLTWFSLPWTGQHLLREWLEQQGFNAPSLDLNRPSWERFHIDHLKVFREQDGQRVTLEAHNIQLRFEPLELLKGQLKELRVERAEMSVQGNAPATPDSSVDLSLIRPDQWFAFAPSERLVIARLRLNILQQDRLVWQAEGNLDLEPDYLQSRLALTHENEPLGYLDLGLSPSLEARLGFSQGAEPLYSGSFKLTPSAEGWMVDADQQLTLSPALFSWLDIVGVSLPPEASALEGQVALSAQLTLPLILPLQPEQLLAQTHARFDLDARLQASQTTQFARASVNLEAAGELQEQQLNLARIEGQIETDQPLQQPVRMATQVNASARVDLARQRLALGGTLEDPLLPARLTFDGQVQLHDQAGKVLFELPTFAVKPLLTTHAALLPTSLKPLKIARGQASLTGSLSFSPNQWQLKLNPALQSLDLNWDRTTQISALNLSASLSFDHRQRLSGSGRLEVDHLDSGLRIYGPELDFSLKGQLPSAIRLATSPFSLSVLDGVVAVPALAFDPFSPNINTRLAVAALDLQDILALYPQEGLYGSGMLGGELPVIVQDGQISIHDGQLLSSAEGGVIRYQPTPEVALMGQQNPGIKLALDALTDLRFDLLDLTLDYAPDGEALFKARLRGHNPGWQQGRPIDLNLNIEENLLDLWRTLQLTEGITDTIDRRFQR</sequence>
<proteinExistence type="predicted"/>
<reference evidence="1 2" key="1">
    <citation type="submission" date="2020-09" db="EMBL/GenBank/DDBJ databases">
        <authorList>
            <person name="Tanuku N.R.S."/>
        </authorList>
    </citation>
    <scope>NUCLEOTIDE SEQUENCE [LARGE SCALE GENOMIC DNA]</scope>
    <source>
        <strain evidence="1 2">AK62</strain>
    </source>
</reference>
<dbReference type="Proteomes" id="UP000810171">
    <property type="component" value="Unassembled WGS sequence"/>
</dbReference>
<gene>
    <name evidence="1" type="ORF">H9C73_12625</name>
</gene>
<dbReference type="Pfam" id="PF11739">
    <property type="entry name" value="YdbH-like"/>
    <property type="match status" value="1"/>
</dbReference>
<evidence type="ECO:0000313" key="1">
    <source>
        <dbReference type="EMBL" id="MBP0049576.1"/>
    </source>
</evidence>
<dbReference type="EMBL" id="JACVEW010000020">
    <property type="protein sequence ID" value="MBP0049576.1"/>
    <property type="molecule type" value="Genomic_DNA"/>
</dbReference>
<dbReference type="InterPro" id="IPR021730">
    <property type="entry name" value="YdbH"/>
</dbReference>